<dbReference type="SUPFAM" id="SSF57667">
    <property type="entry name" value="beta-beta-alpha zinc fingers"/>
    <property type="match status" value="1"/>
</dbReference>
<name>A0AAV7VH94_PLEWA</name>
<dbReference type="GO" id="GO:0003725">
    <property type="term" value="F:double-stranded RNA binding"/>
    <property type="evidence" value="ECO:0007669"/>
    <property type="project" value="TreeGrafter"/>
</dbReference>
<accession>A0AAV7VH94</accession>
<dbReference type="GO" id="GO:0071011">
    <property type="term" value="C:precatalytic spliceosome"/>
    <property type="evidence" value="ECO:0007669"/>
    <property type="project" value="TreeGrafter"/>
</dbReference>
<organism evidence="3 4">
    <name type="scientific">Pleurodeles waltl</name>
    <name type="common">Iberian ribbed newt</name>
    <dbReference type="NCBI Taxonomy" id="8319"/>
    <lineage>
        <taxon>Eukaryota</taxon>
        <taxon>Metazoa</taxon>
        <taxon>Chordata</taxon>
        <taxon>Craniata</taxon>
        <taxon>Vertebrata</taxon>
        <taxon>Euteleostomi</taxon>
        <taxon>Amphibia</taxon>
        <taxon>Batrachia</taxon>
        <taxon>Caudata</taxon>
        <taxon>Salamandroidea</taxon>
        <taxon>Salamandridae</taxon>
        <taxon>Pleurodelinae</taxon>
        <taxon>Pleurodeles</taxon>
    </lineage>
</organism>
<dbReference type="EMBL" id="JANPWB010000003">
    <property type="protein sequence ID" value="KAJ1199796.1"/>
    <property type="molecule type" value="Genomic_DNA"/>
</dbReference>
<dbReference type="GO" id="GO:0003727">
    <property type="term" value="F:single-stranded RNA binding"/>
    <property type="evidence" value="ECO:0007669"/>
    <property type="project" value="TreeGrafter"/>
</dbReference>
<dbReference type="Gene3D" id="3.30.160.60">
    <property type="entry name" value="Classic Zinc Finger"/>
    <property type="match status" value="1"/>
</dbReference>
<dbReference type="InterPro" id="IPR013087">
    <property type="entry name" value="Znf_C2H2_type"/>
</dbReference>
<dbReference type="PANTHER" id="PTHR45762:SF13">
    <property type="entry name" value="U1-TYPE DOMAIN-CONTAINING PROTEIN"/>
    <property type="match status" value="1"/>
</dbReference>
<comment type="caution">
    <text evidence="3">The sequence shown here is derived from an EMBL/GenBank/DDBJ whole genome shotgun (WGS) entry which is preliminary data.</text>
</comment>
<keyword evidence="4" id="KW-1185">Reference proteome</keyword>
<feature type="compositionally biased region" description="Polar residues" evidence="1">
    <location>
        <begin position="355"/>
        <end position="379"/>
    </location>
</feature>
<dbReference type="Pfam" id="PF12874">
    <property type="entry name" value="zf-met"/>
    <property type="match status" value="1"/>
</dbReference>
<feature type="compositionally biased region" description="Low complexity" evidence="1">
    <location>
        <begin position="307"/>
        <end position="319"/>
    </location>
</feature>
<evidence type="ECO:0000313" key="4">
    <source>
        <dbReference type="Proteomes" id="UP001066276"/>
    </source>
</evidence>
<dbReference type="InterPro" id="IPR036236">
    <property type="entry name" value="Znf_C2H2_sf"/>
</dbReference>
<dbReference type="AlphaFoldDB" id="A0AAV7VH94"/>
<gene>
    <name evidence="3" type="ORF">NDU88_003628</name>
</gene>
<feature type="compositionally biased region" description="Basic and acidic residues" evidence="1">
    <location>
        <begin position="235"/>
        <end position="245"/>
    </location>
</feature>
<feature type="region of interest" description="Disordered" evidence="1">
    <location>
        <begin position="303"/>
        <end position="397"/>
    </location>
</feature>
<feature type="domain" description="C2H2-type" evidence="2">
    <location>
        <begin position="14"/>
        <end position="38"/>
    </location>
</feature>
<evidence type="ECO:0000256" key="1">
    <source>
        <dbReference type="SAM" id="MobiDB-lite"/>
    </source>
</evidence>
<sequence>MDNAQGSAGSVHAFWCNICKVACASAVNLQTHFLGSKHKMLEKALKAHGIVKTMGSEPAGPGKVPDCAITEADSSSARTLGEQLDGCRSTEPAVGLEYLFEYRSQGSHMYYECVLCGCEAGLTNMFMHVVGAKHRLAYLTKHHPELAEVTGRGSELHKKLKLLAAQVEAQDGRKKITVVTDEQQLKRKYGVGDDDDLGPYKTKRIDFTSDDFCVEPTAPPAAQNPTPGPSPSYQELKRAHAEATKKQQQQVPEKDDGFGSKKELLEYLRQFQITCEDDATFVLKVTQSFTQTLVKYREKAKAKAEEATAPPENATQPPTDVRPVTGQNIYTEYPPKKPAGQTSTVPPYNAKAAGTNPTSNDPVLNKTPTVSSAPQNPSNVGPAAMNTPAPQGFPGGALGSLQETNKATIEFFTSIKNMDAEEVSATLRKIAATNPAFKGIDIPNVIKILSESGSLKSSTTGKKAL</sequence>
<dbReference type="PANTHER" id="PTHR45762">
    <property type="entry name" value="ZINC FINGER RNA-BINDING PROTEIN"/>
    <property type="match status" value="1"/>
</dbReference>
<feature type="region of interest" description="Disordered" evidence="1">
    <location>
        <begin position="214"/>
        <end position="258"/>
    </location>
</feature>
<evidence type="ECO:0000313" key="3">
    <source>
        <dbReference type="EMBL" id="KAJ1199796.1"/>
    </source>
</evidence>
<evidence type="ECO:0000259" key="2">
    <source>
        <dbReference type="Pfam" id="PF12874"/>
    </source>
</evidence>
<proteinExistence type="predicted"/>
<reference evidence="3" key="1">
    <citation type="journal article" date="2022" name="bioRxiv">
        <title>Sequencing and chromosome-scale assembly of the giantPleurodeles waltlgenome.</title>
        <authorList>
            <person name="Brown T."/>
            <person name="Elewa A."/>
            <person name="Iarovenko S."/>
            <person name="Subramanian E."/>
            <person name="Araus A.J."/>
            <person name="Petzold A."/>
            <person name="Susuki M."/>
            <person name="Suzuki K.-i.T."/>
            <person name="Hayashi T."/>
            <person name="Toyoda A."/>
            <person name="Oliveira C."/>
            <person name="Osipova E."/>
            <person name="Leigh N.D."/>
            <person name="Simon A."/>
            <person name="Yun M.H."/>
        </authorList>
    </citation>
    <scope>NUCLEOTIDE SEQUENCE</scope>
    <source>
        <strain evidence="3">20211129_DDA</strain>
        <tissue evidence="3">Liver</tissue>
    </source>
</reference>
<dbReference type="Proteomes" id="UP001066276">
    <property type="component" value="Chromosome 2_1"/>
</dbReference>
<protein>
    <recommendedName>
        <fullName evidence="2">C2H2-type domain-containing protein</fullName>
    </recommendedName>
</protein>